<dbReference type="Proteomes" id="UP000516072">
    <property type="component" value="Chromosome"/>
</dbReference>
<dbReference type="SUPFAM" id="SSF53649">
    <property type="entry name" value="Alkaline phosphatase-like"/>
    <property type="match status" value="1"/>
</dbReference>
<organism evidence="2 3">
    <name type="scientific">Candidatus Nitrosacidococcus tergens</name>
    <dbReference type="NCBI Taxonomy" id="553981"/>
    <lineage>
        <taxon>Bacteria</taxon>
        <taxon>Pseudomonadati</taxon>
        <taxon>Pseudomonadota</taxon>
        <taxon>Gammaproteobacteria</taxon>
        <taxon>Chromatiales</taxon>
        <taxon>Chromatiaceae</taxon>
        <taxon>Candidatus Nitrosacidococcus</taxon>
    </lineage>
</organism>
<evidence type="ECO:0000256" key="1">
    <source>
        <dbReference type="ARBA" id="ARBA00022801"/>
    </source>
</evidence>
<dbReference type="Gene3D" id="3.40.720.10">
    <property type="entry name" value="Alkaline Phosphatase, subunit A"/>
    <property type="match status" value="2"/>
</dbReference>
<dbReference type="PANTHER" id="PTHR31956:SF1">
    <property type="entry name" value="NON-SPECIFIC PHOSPHOLIPASE C1"/>
    <property type="match status" value="1"/>
</dbReference>
<dbReference type="NCBIfam" id="TIGR03397">
    <property type="entry name" value="acid_phos_Burk"/>
    <property type="match status" value="1"/>
</dbReference>
<dbReference type="GO" id="GO:0003993">
    <property type="term" value="F:acid phosphatase activity"/>
    <property type="evidence" value="ECO:0007669"/>
    <property type="project" value="InterPro"/>
</dbReference>
<dbReference type="InterPro" id="IPR007312">
    <property type="entry name" value="Phosphoesterase"/>
</dbReference>
<evidence type="ECO:0000313" key="2">
    <source>
        <dbReference type="EMBL" id="CAB1275840.1"/>
    </source>
</evidence>
<dbReference type="Pfam" id="PF04185">
    <property type="entry name" value="Phosphoesterase"/>
    <property type="match status" value="1"/>
</dbReference>
<reference evidence="2 3" key="1">
    <citation type="submission" date="2020-03" db="EMBL/GenBank/DDBJ databases">
        <authorList>
            <person name="Picone N."/>
        </authorList>
    </citation>
    <scope>NUCLEOTIDE SEQUENCE [LARGE SCALE GENOMIC DNA]</scope>
    <source>
        <strain evidence="2">NSCAC1</strain>
    </source>
</reference>
<dbReference type="EMBL" id="LR778175">
    <property type="protein sequence ID" value="CAB1275840.1"/>
    <property type="molecule type" value="Genomic_DNA"/>
</dbReference>
<dbReference type="KEGG" id="ntg:NSCAC_0869"/>
<dbReference type="InterPro" id="IPR017850">
    <property type="entry name" value="Alkaline_phosphatase_core_sf"/>
</dbReference>
<dbReference type="AlphaFoldDB" id="A0A7G1Q9H3"/>
<evidence type="ECO:0000313" key="3">
    <source>
        <dbReference type="Proteomes" id="UP000516072"/>
    </source>
</evidence>
<keyword evidence="1" id="KW-0378">Hydrolase</keyword>
<gene>
    <name evidence="2" type="ORF">NSCAC_0869</name>
</gene>
<protein>
    <submittedName>
        <fullName evidence="2">Acid phosphatase</fullName>
    </submittedName>
</protein>
<dbReference type="PANTHER" id="PTHR31956">
    <property type="entry name" value="NON-SPECIFIC PHOSPHOLIPASE C4-RELATED"/>
    <property type="match status" value="1"/>
</dbReference>
<keyword evidence="3" id="KW-1185">Reference proteome</keyword>
<sequence length="563" mass="63059">MVENIFKESLRFNDNNSLRDPERRKVLKLIAATGALFATGHSPFVRTSTFRTEQAIQKRLEEIIHNVVVIYFENHSFNSLFADFPGLLDPLASMPPELLVQRDINGDILKRLPPIWKGLVPYEQVVGDRKYQLLQDFNNTLPNAPWILTDEEGNPLPHSVIHRDLVHEFYRNQLQINGGRNDMFVAYSDSGALPMARYATTDSNLKMWQLAQENTLCDRWFMGSFGGSFLAHQYLIAAQPPLYPNADWSIAKNKITLIKGNHAHGIHPILDKHSPLNPIKGTLKFSQIGSLTPDFYCVNAMEPPYMPSAIGADKKNPHLTKRNSSAVLPPQHHATIGDRLTDAGISWAWYGGGFQMALEGKGFNGIHTNFPEAPNFQYHHQPFNYFKRYAPGTKDRKNHLRDGGIGNSSRANRFLADAESGNLPQVAFYKPQGSLSLHPGYADVDSGDFHIDNIIHTLKQGPQWEHMLILVLPDENGGFWDHISPPKGDRWGPGTRIPAIVISPFAKKGFVDHTIYDTGSIQRFLNIRFGLEPLPGIIRRDQAMEAAGTAAPGDLTNALDLKA</sequence>
<dbReference type="InterPro" id="IPR017768">
    <property type="entry name" value="AcpA"/>
</dbReference>
<dbReference type="CDD" id="cd16013">
    <property type="entry name" value="AcpA"/>
    <property type="match status" value="1"/>
</dbReference>
<name>A0A7G1Q9H3_9GAMM</name>
<accession>A0A7G1Q9H3</accession>
<proteinExistence type="predicted"/>